<comment type="caution">
    <text evidence="2">The sequence shown here is derived from an EMBL/GenBank/DDBJ whole genome shotgun (WGS) entry which is preliminary data.</text>
</comment>
<reference evidence="2" key="1">
    <citation type="submission" date="2020-05" db="EMBL/GenBank/DDBJ databases">
        <title>Identification of trans-AT polyketide cluster in two marine bacteria, producers of a novel glutaramide-containing polyketide sesbanimide D and analogs.</title>
        <authorList>
            <person name="Kacar D."/>
            <person name="Rodriguez P."/>
            <person name="Canedo L."/>
            <person name="Gonzalez E."/>
            <person name="Galan B."/>
            <person name="De La Calle F."/>
            <person name="Garcia J.L."/>
        </authorList>
    </citation>
    <scope>NUCLEOTIDE SEQUENCE</scope>
    <source>
        <strain evidence="2">PHM038</strain>
    </source>
</reference>
<name>A0A926S9M1_9HYPH</name>
<dbReference type="RefSeq" id="WP_190291977.1">
    <property type="nucleotide sequence ID" value="NZ_JABFCZ010000013.1"/>
</dbReference>
<dbReference type="AlphaFoldDB" id="A0A926S9M1"/>
<dbReference type="PANTHER" id="PTHR37315:SF1">
    <property type="entry name" value="UPF0311 PROTEIN BLR7842"/>
    <property type="match status" value="1"/>
</dbReference>
<dbReference type="InterPro" id="IPR020915">
    <property type="entry name" value="UPF0311"/>
</dbReference>
<protein>
    <recommendedName>
        <fullName evidence="1">UPF0311 protein HK439_13230</fullName>
    </recommendedName>
</protein>
<comment type="similarity">
    <text evidence="1">Belongs to the UPF0311 family.</text>
</comment>
<evidence type="ECO:0000313" key="3">
    <source>
        <dbReference type="Proteomes" id="UP000598467"/>
    </source>
</evidence>
<dbReference type="Proteomes" id="UP000598467">
    <property type="component" value="Unassembled WGS sequence"/>
</dbReference>
<sequence>MVTPVLTHFCDLTVELADIMEMGEGRAGKRRIIPIIGGTVRGPKINGKILNLGADWQTVFSDGMAELDTRYAFETDDGAIIEIRNFGYRHGSPEVIAAVGRGEPVDPSQYYMRTHARLETGDERYAWVNRMLFVGAGGRNRNSVEISLYAVE</sequence>
<dbReference type="Pfam" id="PF11578">
    <property type="entry name" value="DUF3237"/>
    <property type="match status" value="1"/>
</dbReference>
<evidence type="ECO:0000313" key="2">
    <source>
        <dbReference type="EMBL" id="MBD1547224.1"/>
    </source>
</evidence>
<dbReference type="EMBL" id="JABFCZ010000013">
    <property type="protein sequence ID" value="MBD1547224.1"/>
    <property type="molecule type" value="Genomic_DNA"/>
</dbReference>
<dbReference type="Gene3D" id="2.40.160.20">
    <property type="match status" value="1"/>
</dbReference>
<dbReference type="PANTHER" id="PTHR37315">
    <property type="entry name" value="UPF0311 PROTEIN BLR7842"/>
    <property type="match status" value="1"/>
</dbReference>
<gene>
    <name evidence="2" type="ORF">HK439_13230</name>
</gene>
<organism evidence="2 3">
    <name type="scientific">Roseibium aggregatum</name>
    <dbReference type="NCBI Taxonomy" id="187304"/>
    <lineage>
        <taxon>Bacteria</taxon>
        <taxon>Pseudomonadati</taxon>
        <taxon>Pseudomonadota</taxon>
        <taxon>Alphaproteobacteria</taxon>
        <taxon>Hyphomicrobiales</taxon>
        <taxon>Stappiaceae</taxon>
        <taxon>Roseibium</taxon>
    </lineage>
</organism>
<dbReference type="HAMAP" id="MF_00775">
    <property type="entry name" value="UPF0311"/>
    <property type="match status" value="1"/>
</dbReference>
<proteinExistence type="inferred from homology"/>
<evidence type="ECO:0000256" key="1">
    <source>
        <dbReference type="HAMAP-Rule" id="MF_00775"/>
    </source>
</evidence>
<accession>A0A926S9M1</accession>